<dbReference type="EC" id="2.1.1.197" evidence="3 8"/>
<accession>A0ABY5X5G0</accession>
<dbReference type="PANTHER" id="PTHR43464">
    <property type="entry name" value="METHYLTRANSFERASE"/>
    <property type="match status" value="1"/>
</dbReference>
<evidence type="ECO:0000256" key="7">
    <source>
        <dbReference type="ARBA" id="ARBA00022756"/>
    </source>
</evidence>
<sequence length="252" mass="27706">MPQTVNKQAVAAAFGRAARSYNQHAELQRQCGERLLEHARPGNALRVLDAGCGTGWFSQRWRAGGHWVTALDLSEKMLQHARENQAADCYLPGDIEALPFADASFDRCWSNLAVQWCSSLPLALRELRRVTKPGGQVLFSTLTEGSLKEVSAAWQQIGRSAPLNRFASLPVIEQAAGSLALTLAGYTLTLAFPDVLSALRSLKGIGATHLHQGRSNGMISRRELQQLEQVWQRDARGCLLSYQLVSGVIERE</sequence>
<dbReference type="RefSeq" id="WP_041474016.1">
    <property type="nucleotide sequence ID" value="NZ_CP023567.1"/>
</dbReference>
<dbReference type="GO" id="GO:0102130">
    <property type="term" value="F:malonyl-CoA methyltransferase activity"/>
    <property type="evidence" value="ECO:0007669"/>
    <property type="project" value="UniProtKB-EC"/>
</dbReference>
<feature type="domain" description="Methyltransferase type 11" evidence="9">
    <location>
        <begin position="48"/>
        <end position="139"/>
    </location>
</feature>
<dbReference type="GeneID" id="92236452"/>
<evidence type="ECO:0000256" key="6">
    <source>
        <dbReference type="ARBA" id="ARBA00022691"/>
    </source>
</evidence>
<dbReference type="HAMAP" id="MF_00835">
    <property type="entry name" value="BioC"/>
    <property type="match status" value="1"/>
</dbReference>
<dbReference type="Gene3D" id="3.40.50.150">
    <property type="entry name" value="Vaccinia Virus protein VP39"/>
    <property type="match status" value="1"/>
</dbReference>
<proteinExistence type="inferred from homology"/>
<dbReference type="NCBIfam" id="TIGR02072">
    <property type="entry name" value="BioC"/>
    <property type="match status" value="1"/>
</dbReference>
<comment type="similarity">
    <text evidence="8">Belongs to the methyltransferase superfamily.</text>
</comment>
<dbReference type="GO" id="GO:0032259">
    <property type="term" value="P:methylation"/>
    <property type="evidence" value="ECO:0007669"/>
    <property type="project" value="UniProtKB-KW"/>
</dbReference>
<comment type="function">
    <text evidence="8">Converts the free carboxyl group of a malonyl-thioester to its methyl ester by transfer of a methyl group from S-adenosyl-L-methionine (SAM). It allows to synthesize pimeloyl-ACP via the fatty acid synthetic pathway.</text>
</comment>
<dbReference type="InterPro" id="IPR029063">
    <property type="entry name" value="SAM-dependent_MTases_sf"/>
</dbReference>
<evidence type="ECO:0000256" key="4">
    <source>
        <dbReference type="ARBA" id="ARBA00022603"/>
    </source>
</evidence>
<dbReference type="CDD" id="cd02440">
    <property type="entry name" value="AdoMet_MTases"/>
    <property type="match status" value="1"/>
</dbReference>
<dbReference type="Pfam" id="PF08241">
    <property type="entry name" value="Methyltransf_11"/>
    <property type="match status" value="1"/>
</dbReference>
<comment type="pathway">
    <text evidence="2 8">Cofactor biosynthesis; biotin biosynthesis.</text>
</comment>
<dbReference type="InterPro" id="IPR013216">
    <property type="entry name" value="Methyltransf_11"/>
</dbReference>
<evidence type="ECO:0000256" key="8">
    <source>
        <dbReference type="HAMAP-Rule" id="MF_00835"/>
    </source>
</evidence>
<keyword evidence="6 8" id="KW-0949">S-adenosyl-L-methionine</keyword>
<evidence type="ECO:0000259" key="9">
    <source>
        <dbReference type="Pfam" id="PF08241"/>
    </source>
</evidence>
<evidence type="ECO:0000256" key="1">
    <source>
        <dbReference type="ARBA" id="ARBA00000852"/>
    </source>
</evidence>
<keyword evidence="7 8" id="KW-0093">Biotin biosynthesis</keyword>
<evidence type="ECO:0000313" key="10">
    <source>
        <dbReference type="EMBL" id="UWS32314.1"/>
    </source>
</evidence>
<keyword evidence="5 8" id="KW-0808">Transferase</keyword>
<dbReference type="PANTHER" id="PTHR43464:SF94">
    <property type="entry name" value="MALONYL-[ACYL-CARRIER PROTEIN] O-METHYLTRANSFERASE"/>
    <property type="match status" value="1"/>
</dbReference>
<dbReference type="EMBL" id="CP103445">
    <property type="protein sequence ID" value="UWS32314.1"/>
    <property type="molecule type" value="Genomic_DNA"/>
</dbReference>
<gene>
    <name evidence="8 10" type="primary">bioC</name>
    <name evidence="10" type="ORF">NYP84_11680</name>
</gene>
<name>A0ABY5X5G0_ERWPY</name>
<evidence type="ECO:0000256" key="3">
    <source>
        <dbReference type="ARBA" id="ARBA00012327"/>
    </source>
</evidence>
<comment type="catalytic activity">
    <reaction evidence="1 8">
        <text>malonyl-[ACP] + S-adenosyl-L-methionine = malonyl-[ACP] methyl ester + S-adenosyl-L-homocysteine</text>
        <dbReference type="Rhea" id="RHEA:17105"/>
        <dbReference type="Rhea" id="RHEA-COMP:9623"/>
        <dbReference type="Rhea" id="RHEA-COMP:9954"/>
        <dbReference type="ChEBI" id="CHEBI:57856"/>
        <dbReference type="ChEBI" id="CHEBI:59789"/>
        <dbReference type="ChEBI" id="CHEBI:78449"/>
        <dbReference type="ChEBI" id="CHEBI:78845"/>
        <dbReference type="EC" id="2.1.1.197"/>
    </reaction>
</comment>
<evidence type="ECO:0000313" key="11">
    <source>
        <dbReference type="Proteomes" id="UP001058553"/>
    </source>
</evidence>
<keyword evidence="11" id="KW-1185">Reference proteome</keyword>
<protein>
    <recommendedName>
        <fullName evidence="3 8">Malonyl-[acyl-carrier protein] O-methyltransferase</fullName>
        <shortName evidence="8">Malonyl-ACP O-methyltransferase</shortName>
        <ecNumber evidence="3 8">2.1.1.197</ecNumber>
    </recommendedName>
    <alternativeName>
        <fullName evidence="8">Biotin synthesis protein BioC</fullName>
    </alternativeName>
</protein>
<evidence type="ECO:0000256" key="2">
    <source>
        <dbReference type="ARBA" id="ARBA00004746"/>
    </source>
</evidence>
<dbReference type="InterPro" id="IPR011814">
    <property type="entry name" value="BioC"/>
</dbReference>
<reference evidence="10" key="1">
    <citation type="submission" date="2022-07" db="EMBL/GenBank/DDBJ databases">
        <title>Genetic diversity of Erwinia pyrifoliae.</title>
        <authorList>
            <person name="Park D.S."/>
            <person name="Ham H."/>
        </authorList>
    </citation>
    <scope>NUCLEOTIDE SEQUENCE</scope>
    <source>
        <strain evidence="10">CP201486</strain>
    </source>
</reference>
<dbReference type="SUPFAM" id="SSF53335">
    <property type="entry name" value="S-adenosyl-L-methionine-dependent methyltransferases"/>
    <property type="match status" value="1"/>
</dbReference>
<organism evidence="10 11">
    <name type="scientific">Erwinia pyrifoliae</name>
    <dbReference type="NCBI Taxonomy" id="79967"/>
    <lineage>
        <taxon>Bacteria</taxon>
        <taxon>Pseudomonadati</taxon>
        <taxon>Pseudomonadota</taxon>
        <taxon>Gammaproteobacteria</taxon>
        <taxon>Enterobacterales</taxon>
        <taxon>Erwiniaceae</taxon>
        <taxon>Erwinia</taxon>
    </lineage>
</organism>
<keyword evidence="4 8" id="KW-0489">Methyltransferase</keyword>
<evidence type="ECO:0000256" key="5">
    <source>
        <dbReference type="ARBA" id="ARBA00022679"/>
    </source>
</evidence>
<dbReference type="Proteomes" id="UP001058553">
    <property type="component" value="Chromosome"/>
</dbReference>